<dbReference type="Pfam" id="PF00122">
    <property type="entry name" value="E1-E2_ATPase"/>
    <property type="match status" value="1"/>
</dbReference>
<evidence type="ECO:0000256" key="1">
    <source>
        <dbReference type="ARBA" id="ARBA00004127"/>
    </source>
</evidence>
<dbReference type="GO" id="GO:0016887">
    <property type="term" value="F:ATP hydrolysis activity"/>
    <property type="evidence" value="ECO:0007669"/>
    <property type="project" value="InterPro"/>
</dbReference>
<evidence type="ECO:0000313" key="13">
    <source>
        <dbReference type="EMBL" id="RCX03358.1"/>
    </source>
</evidence>
<comment type="similarity">
    <text evidence="2">Belongs to the cation transport ATPase (P-type) (TC 3.A.3) family. Type IIA subfamily.</text>
</comment>
<reference evidence="13 14" key="1">
    <citation type="submission" date="2018-07" db="EMBL/GenBank/DDBJ databases">
        <title>Genomic Encyclopedia of Type Strains, Phase IV (KMG-IV): sequencing the most valuable type-strain genomes for metagenomic binning, comparative biology and taxonomic classification.</title>
        <authorList>
            <person name="Goeker M."/>
        </authorList>
    </citation>
    <scope>NUCLEOTIDE SEQUENCE [LARGE SCALE GENOMIC DNA]</scope>
    <source>
        <strain evidence="13 14">DSM 21410</strain>
    </source>
</reference>
<dbReference type="FunFam" id="3.40.50.1000:FF:000028">
    <property type="entry name" value="Calcium-transporting P-type ATPase, putative"/>
    <property type="match status" value="1"/>
</dbReference>
<dbReference type="GO" id="GO:0016020">
    <property type="term" value="C:membrane"/>
    <property type="evidence" value="ECO:0007669"/>
    <property type="project" value="InterPro"/>
</dbReference>
<feature type="transmembrane region" description="Helical" evidence="11">
    <location>
        <begin position="243"/>
        <end position="262"/>
    </location>
</feature>
<evidence type="ECO:0000259" key="12">
    <source>
        <dbReference type="SMART" id="SM00831"/>
    </source>
</evidence>
<dbReference type="EMBL" id="QPJS01000003">
    <property type="protein sequence ID" value="RCX03358.1"/>
    <property type="molecule type" value="Genomic_DNA"/>
</dbReference>
<feature type="transmembrane region" description="Helical" evidence="11">
    <location>
        <begin position="274"/>
        <end position="297"/>
    </location>
</feature>
<keyword evidence="6" id="KW-0067">ATP-binding</keyword>
<evidence type="ECO:0000256" key="8">
    <source>
        <dbReference type="ARBA" id="ARBA00022967"/>
    </source>
</evidence>
<dbReference type="PRINTS" id="PR00119">
    <property type="entry name" value="CATATPASE"/>
</dbReference>
<keyword evidence="9 11" id="KW-1133">Transmembrane helix</keyword>
<keyword evidence="4 11" id="KW-0812">Transmembrane</keyword>
<dbReference type="PROSITE" id="PS00154">
    <property type="entry name" value="ATPASE_E1_E2"/>
    <property type="match status" value="1"/>
</dbReference>
<evidence type="ECO:0000256" key="4">
    <source>
        <dbReference type="ARBA" id="ARBA00022692"/>
    </source>
</evidence>
<protein>
    <submittedName>
        <fullName evidence="13">Calcium-translocating P-type ATPase</fullName>
    </submittedName>
</protein>
<keyword evidence="3" id="KW-0597">Phosphoprotein</keyword>
<dbReference type="Pfam" id="PF13246">
    <property type="entry name" value="Cation_ATPase"/>
    <property type="match status" value="1"/>
</dbReference>
<dbReference type="Pfam" id="PF00689">
    <property type="entry name" value="Cation_ATPase_C"/>
    <property type="match status" value="1"/>
</dbReference>
<feature type="transmembrane region" description="Helical" evidence="11">
    <location>
        <begin position="79"/>
        <end position="95"/>
    </location>
</feature>
<dbReference type="GO" id="GO:0012505">
    <property type="term" value="C:endomembrane system"/>
    <property type="evidence" value="ECO:0007669"/>
    <property type="project" value="UniProtKB-SubCell"/>
</dbReference>
<name>A0A369A4L7_9FLAO</name>
<evidence type="ECO:0000256" key="3">
    <source>
        <dbReference type="ARBA" id="ARBA00022553"/>
    </source>
</evidence>
<dbReference type="InterPro" id="IPR023298">
    <property type="entry name" value="ATPase_P-typ_TM_dom_sf"/>
</dbReference>
<dbReference type="RefSeq" id="WP_125039443.1">
    <property type="nucleotide sequence ID" value="NZ_BHZF01000003.1"/>
</dbReference>
<dbReference type="InterPro" id="IPR023299">
    <property type="entry name" value="ATPase_P-typ_cyto_dom_N"/>
</dbReference>
<comment type="caution">
    <text evidence="13">The sequence shown here is derived from an EMBL/GenBank/DDBJ whole genome shotgun (WGS) entry which is preliminary data.</text>
</comment>
<dbReference type="SFLD" id="SFLDG00002">
    <property type="entry name" value="C1.7:_P-type_atpase_like"/>
    <property type="match status" value="1"/>
</dbReference>
<evidence type="ECO:0000256" key="10">
    <source>
        <dbReference type="ARBA" id="ARBA00023136"/>
    </source>
</evidence>
<comment type="subcellular location">
    <subcellularLocation>
        <location evidence="1">Endomembrane system</location>
        <topology evidence="1">Multi-pass membrane protein</topology>
    </subcellularLocation>
</comment>
<evidence type="ECO:0000313" key="14">
    <source>
        <dbReference type="Proteomes" id="UP000253517"/>
    </source>
</evidence>
<dbReference type="SFLD" id="SFLDS00003">
    <property type="entry name" value="Haloacid_Dehalogenase"/>
    <property type="match status" value="1"/>
</dbReference>
<feature type="transmembrane region" description="Helical" evidence="11">
    <location>
        <begin position="51"/>
        <end position="73"/>
    </location>
</feature>
<organism evidence="13 14">
    <name type="scientific">Schleiferia thermophila</name>
    <dbReference type="NCBI Taxonomy" id="884107"/>
    <lineage>
        <taxon>Bacteria</taxon>
        <taxon>Pseudomonadati</taxon>
        <taxon>Bacteroidota</taxon>
        <taxon>Flavobacteriia</taxon>
        <taxon>Flavobacteriales</taxon>
        <taxon>Schleiferiaceae</taxon>
        <taxon>Schleiferia</taxon>
    </lineage>
</organism>
<dbReference type="SUPFAM" id="SSF81653">
    <property type="entry name" value="Calcium ATPase, transduction domain A"/>
    <property type="match status" value="1"/>
</dbReference>
<proteinExistence type="inferred from homology"/>
<dbReference type="SUPFAM" id="SSF81660">
    <property type="entry name" value="Metal cation-transporting ATPase, ATP-binding domain N"/>
    <property type="match status" value="1"/>
</dbReference>
<dbReference type="SUPFAM" id="SSF81665">
    <property type="entry name" value="Calcium ATPase, transmembrane domain M"/>
    <property type="match status" value="1"/>
</dbReference>
<dbReference type="SUPFAM" id="SSF56784">
    <property type="entry name" value="HAD-like"/>
    <property type="match status" value="1"/>
</dbReference>
<keyword evidence="7" id="KW-0460">Magnesium</keyword>
<feature type="transmembrane region" description="Helical" evidence="11">
    <location>
        <begin position="772"/>
        <end position="790"/>
    </location>
</feature>
<dbReference type="Gene3D" id="3.40.1110.10">
    <property type="entry name" value="Calcium-transporting ATPase, cytoplasmic domain N"/>
    <property type="match status" value="1"/>
</dbReference>
<dbReference type="InterPro" id="IPR059000">
    <property type="entry name" value="ATPase_P-type_domA"/>
</dbReference>
<feature type="transmembrane region" description="Helical" evidence="11">
    <location>
        <begin position="840"/>
        <end position="860"/>
    </location>
</feature>
<dbReference type="SFLD" id="SFLDF00027">
    <property type="entry name" value="p-type_atpase"/>
    <property type="match status" value="1"/>
</dbReference>
<dbReference type="InterPro" id="IPR004014">
    <property type="entry name" value="ATPase_P-typ_cation-transptr_N"/>
</dbReference>
<dbReference type="Pfam" id="PF00690">
    <property type="entry name" value="Cation_ATPase_N"/>
    <property type="match status" value="1"/>
</dbReference>
<dbReference type="InterPro" id="IPR008250">
    <property type="entry name" value="ATPase_P-typ_transduc_dom_A_sf"/>
</dbReference>
<dbReference type="PRINTS" id="PR00120">
    <property type="entry name" value="HATPASE"/>
</dbReference>
<evidence type="ECO:0000256" key="9">
    <source>
        <dbReference type="ARBA" id="ARBA00022989"/>
    </source>
</evidence>
<accession>A0A369A4L7</accession>
<dbReference type="PANTHER" id="PTHR42861">
    <property type="entry name" value="CALCIUM-TRANSPORTING ATPASE"/>
    <property type="match status" value="1"/>
</dbReference>
<dbReference type="InterPro" id="IPR001757">
    <property type="entry name" value="P_typ_ATPase"/>
</dbReference>
<evidence type="ECO:0000256" key="5">
    <source>
        <dbReference type="ARBA" id="ARBA00022741"/>
    </source>
</evidence>
<evidence type="ECO:0000256" key="7">
    <source>
        <dbReference type="ARBA" id="ARBA00022842"/>
    </source>
</evidence>
<dbReference type="Gene3D" id="2.70.150.10">
    <property type="entry name" value="Calcium-transporting ATPase, cytoplasmic transduction domain A"/>
    <property type="match status" value="1"/>
</dbReference>
<dbReference type="InterPro" id="IPR023214">
    <property type="entry name" value="HAD_sf"/>
</dbReference>
<dbReference type="InterPro" id="IPR006068">
    <property type="entry name" value="ATPase_P-typ_cation-transptr_C"/>
</dbReference>
<dbReference type="Gene3D" id="3.40.50.1000">
    <property type="entry name" value="HAD superfamily/HAD-like"/>
    <property type="match status" value="1"/>
</dbReference>
<keyword evidence="5" id="KW-0547">Nucleotide-binding</keyword>
<dbReference type="NCBIfam" id="TIGR01494">
    <property type="entry name" value="ATPase_P-type"/>
    <property type="match status" value="3"/>
</dbReference>
<keyword evidence="14" id="KW-1185">Reference proteome</keyword>
<keyword evidence="10 11" id="KW-0472">Membrane</keyword>
<dbReference type="AlphaFoldDB" id="A0A369A4L7"/>
<feature type="transmembrane region" description="Helical" evidence="11">
    <location>
        <begin position="741"/>
        <end position="760"/>
    </location>
</feature>
<feature type="transmembrane region" description="Helical" evidence="11">
    <location>
        <begin position="700"/>
        <end position="720"/>
    </location>
</feature>
<dbReference type="InterPro" id="IPR036412">
    <property type="entry name" value="HAD-like_sf"/>
</dbReference>
<sequence length="872" mass="95570">MAPYQLSVQDALEHFTTRIEGLSQEEVMHRQSKYGMNELPEKQKIPEWKKFLLQFHNPLIYVLLASSVLTALLQDWLDTWIILGVVVINAIVGYAQEGRAEKALDAIKKMVKYETTVVRGGLVLQVDSKELVPGDIVLIKAGQRATADIRLIETHSLKMEEAILTGESVPVEKHIHPIEGEHLPAEQKNMIFSGTYATYGRGKGVVVATGQNTQLGKISGLLTDIARNSTPLIQKMDDFSRKLSFAILGVSVLFGLITWYLHHSDIQEILVNTIGIIVAAIPEGLPAIITITLALGVQNMAQNRAIVRKLPAVETLGSVTDICSDKTGTLTKNEMTVMELISPDANLTFTGSGYEVTGKVSGNLNNETIQRSIRIFNLCNDAQVYLSSDESKLSGDPTELALKIMAIKSGHSDENVQRLAVIPFDSAHKYMAILIKEQDSNLILVKGAPEKILDRCSLTSQDKKALTEKFNQKAAQGYRIIASAWKSVGSTVETLNDNDIHELHFAGFACIIDPPRPEAADAIARCHEAGIIVKMITGDHIETAGAVAQKLGIKNPENKVDGNYLESLPDEQWPQVALSCNVFARTTPHHKLKLVNALQAQNRIVAMTGDGVNDAPALKKANIGVAMGIKGTQVTKDVSDIVLTDDNFATIAHAVRLGRGIFDNIRKAIIFILPTNAAEALSILAALLAGGTLPITAPQILWINMVTTVTLALALAFEPTADNVMKRPPRNPSKPILDSYLAWRILFVGTVLSVIVFALFNYALSTYQSIELARTIAVNALVAGEVFYLLNCKHIRHNVFDKSFFNNVHIFRAIGTLVILQLAFTYLPFFQGIFKTVPLAIYHFGLALLGGVLLFFTVELEKFVMIKVLRLG</sequence>
<dbReference type="Proteomes" id="UP000253517">
    <property type="component" value="Unassembled WGS sequence"/>
</dbReference>
<evidence type="ECO:0000256" key="2">
    <source>
        <dbReference type="ARBA" id="ARBA00005675"/>
    </source>
</evidence>
<evidence type="ECO:0000256" key="6">
    <source>
        <dbReference type="ARBA" id="ARBA00022840"/>
    </source>
</evidence>
<dbReference type="InterPro" id="IPR044492">
    <property type="entry name" value="P_typ_ATPase_HD_dom"/>
</dbReference>
<feature type="transmembrane region" description="Helical" evidence="11">
    <location>
        <begin position="668"/>
        <end position="688"/>
    </location>
</feature>
<dbReference type="GO" id="GO:0005524">
    <property type="term" value="F:ATP binding"/>
    <property type="evidence" value="ECO:0007669"/>
    <property type="project" value="UniProtKB-KW"/>
</dbReference>
<dbReference type="InterPro" id="IPR018303">
    <property type="entry name" value="ATPase_P-typ_P_site"/>
</dbReference>
<evidence type="ECO:0000256" key="11">
    <source>
        <dbReference type="SAM" id="Phobius"/>
    </source>
</evidence>
<feature type="domain" description="Cation-transporting P-type ATPase N-terminal" evidence="12">
    <location>
        <begin position="2"/>
        <end position="75"/>
    </location>
</feature>
<dbReference type="Gene3D" id="1.20.1110.10">
    <property type="entry name" value="Calcium-transporting ATPase, transmembrane domain"/>
    <property type="match status" value="1"/>
</dbReference>
<gene>
    <name evidence="13" type="ORF">DES35_103243</name>
</gene>
<dbReference type="SMART" id="SM00831">
    <property type="entry name" value="Cation_ATPase_N"/>
    <property type="match status" value="1"/>
</dbReference>
<dbReference type="FunFam" id="2.70.150.10:FF:000160">
    <property type="entry name" value="Sarcoplasmic/endoplasmic reticulum calcium ATPase 1"/>
    <property type="match status" value="1"/>
</dbReference>
<keyword evidence="8" id="KW-1278">Translocase</keyword>
<feature type="transmembrane region" description="Helical" evidence="11">
    <location>
        <begin position="810"/>
        <end position="834"/>
    </location>
</feature>